<dbReference type="Gene3D" id="3.30.420.110">
    <property type="entry name" value="MutS, connector domain"/>
    <property type="match status" value="1"/>
</dbReference>
<protein>
    <submittedName>
        <fullName evidence="8">MutS protein-like 4</fullName>
    </submittedName>
</protein>
<evidence type="ECO:0000256" key="5">
    <source>
        <dbReference type="ARBA" id="ARBA00023254"/>
    </source>
</evidence>
<feature type="domain" description="RGS" evidence="6">
    <location>
        <begin position="179"/>
        <end position="317"/>
    </location>
</feature>
<dbReference type="GO" id="GO:0030983">
    <property type="term" value="F:mismatched DNA binding"/>
    <property type="evidence" value="ECO:0007669"/>
    <property type="project" value="InterPro"/>
</dbReference>
<comment type="similarity">
    <text evidence="1">Belongs to the DNA mismatch repair MutS family.</text>
</comment>
<evidence type="ECO:0000259" key="7">
    <source>
        <dbReference type="PROSITE" id="PS50211"/>
    </source>
</evidence>
<dbReference type="SUPFAM" id="SSF48334">
    <property type="entry name" value="DNA repair protein MutS, domain III"/>
    <property type="match status" value="1"/>
</dbReference>
<dbReference type="GO" id="GO:0140664">
    <property type="term" value="F:ATP-dependent DNA damage sensor activity"/>
    <property type="evidence" value="ECO:0007669"/>
    <property type="project" value="InterPro"/>
</dbReference>
<accession>A0A1V9ZG22</accession>
<dbReference type="InterPro" id="IPR036305">
    <property type="entry name" value="RGS_sf"/>
</dbReference>
<comment type="caution">
    <text evidence="8">The sequence shown here is derived from an EMBL/GenBank/DDBJ whole genome shotgun (WGS) entry which is preliminary data.</text>
</comment>
<dbReference type="STRING" id="74557.A0A1V9ZG22"/>
<dbReference type="GO" id="GO:0006298">
    <property type="term" value="P:mismatch repair"/>
    <property type="evidence" value="ECO:0007669"/>
    <property type="project" value="InterPro"/>
</dbReference>
<keyword evidence="2" id="KW-0547">Nucleotide-binding</keyword>
<dbReference type="PROSITE" id="PS00486">
    <property type="entry name" value="DNA_MISMATCH_REPAIR_2"/>
    <property type="match status" value="1"/>
</dbReference>
<dbReference type="Gene3D" id="3.40.50.11500">
    <property type="match status" value="1"/>
</dbReference>
<evidence type="ECO:0000313" key="8">
    <source>
        <dbReference type="EMBL" id="OQR96790.1"/>
    </source>
</evidence>
<keyword evidence="3" id="KW-0067">ATP-binding</keyword>
<keyword evidence="9" id="KW-1185">Reference proteome</keyword>
<dbReference type="SMART" id="SM00533">
    <property type="entry name" value="MUTSd"/>
    <property type="match status" value="1"/>
</dbReference>
<dbReference type="SUPFAM" id="SSF48097">
    <property type="entry name" value="Regulator of G-protein signaling, RGS"/>
    <property type="match status" value="1"/>
</dbReference>
<dbReference type="PROSITE" id="PS50132">
    <property type="entry name" value="RGS"/>
    <property type="match status" value="1"/>
</dbReference>
<evidence type="ECO:0000256" key="2">
    <source>
        <dbReference type="ARBA" id="ARBA00022741"/>
    </source>
</evidence>
<evidence type="ECO:0000259" key="6">
    <source>
        <dbReference type="PROSITE" id="PS50132"/>
    </source>
</evidence>
<sequence length="1629" mass="185323">IIFHFINQKYPPLSEIYCNFTELCGISRVTMAKTRGGEELHLSLDVLLGSVHDRILYMFMSQHGLEAAYNLLSEIFKYSKLQDLTQRQAQAELIVKTFLIQPDEVIFGDIDVDPALIKAIIEAVDTLTCTLDMWRCLEQCIKDSINWSAFFNTQMFGDFCNSIRERHPLTLNDLIADCNPIRLRYLEQWIREHFQQHGVGNLLFWVDVQTQFIPLVHKQTPSNVFSIALFEEIQVAVRRIFNVYLADNNANPSGSATAVSDETKKDVLARILMYQGEPFSSQRYASLFKMAQDQVVKWLQSKIFPNFQNSLHFIQCIVEMEWLQADKYAQKMYQAYQIQQSGKRDPRNTVFIPKTCDETKTNFVIENTISKTEYKYAYLTDKLVNIDVCIFSVIKAPPDSKSNVLTFYATVGDIKFQYFYDLFCSSKDCHEDIKQYCLIPGRLPVYIFQKDQRNNTEPKPLVHAFSYPAPSGIRYGLCFTTWMSDEDDTQHIYLPTFTCFLTSYSFWHLVPYLEKKLGEIRAKALEEQNASIWINLVKSAQEQYAESTKTYSLTLLPRYRFFSLNKPLPPLFNNSSALLSLLRDLNVQNVVLALTSILVEHRVIILSKNRESVFFCAEALVSLLAPFQWKHIYLPFCPPNVAVQMKLDSLYIMGIEAVLHYKRSDIHTHRIRSSVCNLQRAHIVLKTPDGSFMYPQEFYSTKTVIIDLDNDEVYTPFKQDLPELPVARVRALELSIRSVQNPKLANSDQFLFQSKPSYNSLCQNIVQSHCIPKVQEDDAIRICFLTFLQSLFGSVMNHFITISNHIDLGKNKPAIQLPRHGDNVYSDSFLVFDVEGFLEANIEMGCREFFRQVFATEMESIAKPATRGGTSRGRTPRVGTANYLRGHVVAAIAEGRNREVAICCMDVEMPHQLFISNMIDTRKFTETIAFLESYHPAEILMVESGNQRPVYQEVRKSYKDSTCRFVALARKYYDQIKGLVDLKRVAANSLDPSVLKNQMITGAAACLLKYIEYNQGVEMAMARPVLLMDYTTISSLELTRSAATGSITESLAGIMDTSRTSVGQRMIRQSIIRPSCDLRVIKARQQFVRLFLDNPSLLFDVVDILPEFANLDKMLTQLVLIPKDITPMKSQQCVVNLIAIKSTLGLLPRLHDCMLKAFDLTDQPIEILESIVKSMDKEEFSTILEAIDQVLDEKSQWNPSIRHMKIEGTLAVRTGIDSKLDIARAAYLKIVNNINNHIDEYCGRYNLKMRLHYTVSRGYHIILQNNSSAKIPEIFIQCVILNKSVACTTKDIHSLNSEATVCLQDIYELSYAAIQTTLDDIRPFAIFSRLIAMSPVYQPYCCPVMASNCSLTIKNGRHPLIEEFTRGISFVPNDVSLNKATNLNILTGSNSSGKTTYLKSTALITIMAHMGCYVPATEAVIPLRTRIFTRLGTSDSIEDSASTFTVEMNDLAFIFDNANDQSLILIDELGRGTSSSDGFALAWCTCERLLSIHAYTLFATHFHGLNSLSNMFSNCGQFHFKELSSKSNVQESEYKLSKGPCQQIHGYGAKAAHNCGIPADIVEDTMDLISKTEVGNVDMDTLVQNDQITRGSRLKKLFNKLNARIHTEISKDELELLLQQSYDHMHAMN</sequence>
<dbReference type="SMART" id="SM00534">
    <property type="entry name" value="MUTSac"/>
    <property type="match status" value="1"/>
</dbReference>
<dbReference type="Gene3D" id="3.40.50.300">
    <property type="entry name" value="P-loop containing nucleotide triphosphate hydrolases"/>
    <property type="match status" value="1"/>
</dbReference>
<evidence type="ECO:0000256" key="1">
    <source>
        <dbReference type="ARBA" id="ARBA00006271"/>
    </source>
</evidence>
<dbReference type="EMBL" id="JNBS01001950">
    <property type="protein sequence ID" value="OQR96790.1"/>
    <property type="molecule type" value="Genomic_DNA"/>
</dbReference>
<dbReference type="InterPro" id="IPR027417">
    <property type="entry name" value="P-loop_NTPase"/>
</dbReference>
<dbReference type="InterPro" id="IPR037516">
    <property type="entry name" value="Tripartite_DENN"/>
</dbReference>
<keyword evidence="4" id="KW-0238">DNA-binding</keyword>
<dbReference type="SMART" id="SM00799">
    <property type="entry name" value="DENN"/>
    <property type="match status" value="1"/>
</dbReference>
<dbReference type="PANTHER" id="PTHR11361">
    <property type="entry name" value="DNA MISMATCH REPAIR PROTEIN MUTS FAMILY MEMBER"/>
    <property type="match status" value="1"/>
</dbReference>
<dbReference type="InterPro" id="IPR045076">
    <property type="entry name" value="MutS"/>
</dbReference>
<evidence type="ECO:0000256" key="4">
    <source>
        <dbReference type="ARBA" id="ARBA00023125"/>
    </source>
</evidence>
<proteinExistence type="inferred from homology"/>
<dbReference type="SUPFAM" id="SSF52540">
    <property type="entry name" value="P-loop containing nucleoside triphosphate hydrolases"/>
    <property type="match status" value="1"/>
</dbReference>
<evidence type="ECO:0000313" key="9">
    <source>
        <dbReference type="Proteomes" id="UP000243217"/>
    </source>
</evidence>
<dbReference type="Pfam" id="PF05192">
    <property type="entry name" value="MutS_III"/>
    <property type="match status" value="1"/>
</dbReference>
<feature type="domain" description="UDENN" evidence="7">
    <location>
        <begin position="400"/>
        <end position="868"/>
    </location>
</feature>
<dbReference type="Proteomes" id="UP000243217">
    <property type="component" value="Unassembled WGS sequence"/>
</dbReference>
<dbReference type="InterPro" id="IPR036678">
    <property type="entry name" value="MutS_con_dom_sf"/>
</dbReference>
<keyword evidence="5" id="KW-0469">Meiosis</keyword>
<name>A0A1V9ZG22_9STRA</name>
<dbReference type="Pfam" id="PF02141">
    <property type="entry name" value="DENN"/>
    <property type="match status" value="1"/>
</dbReference>
<dbReference type="GO" id="GO:0007131">
    <property type="term" value="P:reciprocal meiotic recombination"/>
    <property type="evidence" value="ECO:0007669"/>
    <property type="project" value="TreeGrafter"/>
</dbReference>
<dbReference type="PROSITE" id="PS50211">
    <property type="entry name" value="DENN"/>
    <property type="match status" value="1"/>
</dbReference>
<dbReference type="Gene3D" id="1.10.167.10">
    <property type="entry name" value="Regulator of G-protein Signalling 4, domain 2"/>
    <property type="match status" value="1"/>
</dbReference>
<dbReference type="InterPro" id="IPR036187">
    <property type="entry name" value="DNA_mismatch_repair_MutS_sf"/>
</dbReference>
<dbReference type="GO" id="GO:0005634">
    <property type="term" value="C:nucleus"/>
    <property type="evidence" value="ECO:0007669"/>
    <property type="project" value="TreeGrafter"/>
</dbReference>
<dbReference type="Pfam" id="PF00488">
    <property type="entry name" value="MutS_V"/>
    <property type="match status" value="1"/>
</dbReference>
<dbReference type="InterPro" id="IPR007696">
    <property type="entry name" value="DNA_mismatch_repair_MutS_core"/>
</dbReference>
<evidence type="ECO:0000256" key="3">
    <source>
        <dbReference type="ARBA" id="ARBA00022840"/>
    </source>
</evidence>
<dbReference type="PANTHER" id="PTHR11361:SF21">
    <property type="entry name" value="MUTS PROTEIN HOMOLOG 4"/>
    <property type="match status" value="1"/>
</dbReference>
<dbReference type="InterPro" id="IPR043153">
    <property type="entry name" value="DENN_C"/>
</dbReference>
<dbReference type="InterPro" id="IPR000432">
    <property type="entry name" value="DNA_mismatch_repair_MutS_C"/>
</dbReference>
<dbReference type="InterPro" id="IPR044926">
    <property type="entry name" value="RGS_subdomain_2"/>
</dbReference>
<organism evidence="8 9">
    <name type="scientific">Thraustotheca clavata</name>
    <dbReference type="NCBI Taxonomy" id="74557"/>
    <lineage>
        <taxon>Eukaryota</taxon>
        <taxon>Sar</taxon>
        <taxon>Stramenopiles</taxon>
        <taxon>Oomycota</taxon>
        <taxon>Saprolegniomycetes</taxon>
        <taxon>Saprolegniales</taxon>
        <taxon>Achlyaceae</taxon>
        <taxon>Thraustotheca</taxon>
    </lineage>
</organism>
<dbReference type="Gene3D" id="1.10.1420.10">
    <property type="match status" value="2"/>
</dbReference>
<dbReference type="OrthoDB" id="10266080at2759"/>
<reference evidence="8 9" key="1">
    <citation type="journal article" date="2014" name="Genome Biol. Evol.">
        <title>The secreted proteins of Achlya hypogyna and Thraustotheca clavata identify the ancestral oomycete secretome and reveal gene acquisitions by horizontal gene transfer.</title>
        <authorList>
            <person name="Misner I."/>
            <person name="Blouin N."/>
            <person name="Leonard G."/>
            <person name="Richards T.A."/>
            <person name="Lane C.E."/>
        </authorList>
    </citation>
    <scope>NUCLEOTIDE SEQUENCE [LARGE SCALE GENOMIC DNA]</scope>
    <source>
        <strain evidence="8 9">ATCC 34112</strain>
    </source>
</reference>
<dbReference type="InterPro" id="IPR016137">
    <property type="entry name" value="RGS"/>
</dbReference>
<gene>
    <name evidence="8" type="ORF">THRCLA_07171</name>
</gene>
<dbReference type="SUPFAM" id="SSF53150">
    <property type="entry name" value="DNA repair protein MutS, domain II"/>
    <property type="match status" value="1"/>
</dbReference>
<dbReference type="InterPro" id="IPR001194">
    <property type="entry name" value="cDENN_dom"/>
</dbReference>
<dbReference type="GO" id="GO:0005524">
    <property type="term" value="F:ATP binding"/>
    <property type="evidence" value="ECO:0007669"/>
    <property type="project" value="UniProtKB-KW"/>
</dbReference>
<feature type="non-terminal residue" evidence="8">
    <location>
        <position position="1"/>
    </location>
</feature>